<evidence type="ECO:0000256" key="3">
    <source>
        <dbReference type="ARBA" id="ARBA00012450"/>
    </source>
</evidence>
<dbReference type="GO" id="GO:0009423">
    <property type="term" value="P:chorismate biosynthetic process"/>
    <property type="evidence" value="ECO:0007669"/>
    <property type="project" value="UniProtKB-UniPathway"/>
</dbReference>
<name>A0A6J6P2Q2_9ZZZZ</name>
<evidence type="ECO:0000259" key="9">
    <source>
        <dbReference type="Pfam" id="PF00275"/>
    </source>
</evidence>
<evidence type="ECO:0000256" key="2">
    <source>
        <dbReference type="ARBA" id="ARBA00009948"/>
    </source>
</evidence>
<sequence length="434" mass="45576">MQVKGPVTRFIAPVAHVEGHIAVPGDKSVSHRALLIGALADGETHVSGFGRSGDTESTMNAVRALGATVDELDVDTLVVHGVGVRGLRAPDRPIDCGNAGTLARLVTGLLAFQDGAFELTGDDSLSRRPMERVAGPLREMGAQIETIDGHLPMRITGGALTGLQYEMPVASAQVKSAILLAGLGAAEPVTVIEPAPTRDHTELMLGAAGAKVRVRGLSVTVEAPERLRLPEVHVPGDISSAAPYLVAAALLPGSKLMVHDIGLNPRRTGLLDVLERMGVRVGIHNRRKIAGELIGDVEVEAQPLVATTIEPHEVPLLVDELPIFGLLAACARGKSVVKGAEELRHKESNRIETAVAALQAIGVRARETEDGFTVTGVPTRPRGGRIHARGDHRIAMLGAVAGIVSKDGVRVEDAECVSISFPGFYSLLESVSVQ</sequence>
<dbReference type="PANTHER" id="PTHR21090">
    <property type="entry name" value="AROM/DEHYDROQUINATE SYNTHASE"/>
    <property type="match status" value="1"/>
</dbReference>
<dbReference type="EC" id="2.5.1.19" evidence="3"/>
<dbReference type="SUPFAM" id="SSF55205">
    <property type="entry name" value="EPT/RTPC-like"/>
    <property type="match status" value="1"/>
</dbReference>
<protein>
    <recommendedName>
        <fullName evidence="3">3-phosphoshikimate 1-carboxyvinyltransferase</fullName>
        <ecNumber evidence="3">2.5.1.19</ecNumber>
    </recommendedName>
</protein>
<proteinExistence type="inferred from homology"/>
<keyword evidence="5" id="KW-0028">Amino-acid biosynthesis</keyword>
<keyword evidence="7" id="KW-0057">Aromatic amino acid biosynthesis</keyword>
<evidence type="ECO:0000256" key="6">
    <source>
        <dbReference type="ARBA" id="ARBA00022679"/>
    </source>
</evidence>
<comment type="pathway">
    <text evidence="1">Metabolic intermediate biosynthesis; chorismate biosynthesis; chorismate from D-erythrose 4-phosphate and phosphoenolpyruvate: step 6/7.</text>
</comment>
<dbReference type="EMBL" id="CAEZXP010000001">
    <property type="protein sequence ID" value="CAB4690814.1"/>
    <property type="molecule type" value="Genomic_DNA"/>
</dbReference>
<evidence type="ECO:0000256" key="4">
    <source>
        <dbReference type="ARBA" id="ARBA00022490"/>
    </source>
</evidence>
<dbReference type="InterPro" id="IPR036968">
    <property type="entry name" value="Enolpyruvate_Tfrase_sf"/>
</dbReference>
<dbReference type="InterPro" id="IPR006264">
    <property type="entry name" value="EPSP_synthase"/>
</dbReference>
<dbReference type="UniPathway" id="UPA00053">
    <property type="reaction ID" value="UER00089"/>
</dbReference>
<evidence type="ECO:0000256" key="1">
    <source>
        <dbReference type="ARBA" id="ARBA00004811"/>
    </source>
</evidence>
<keyword evidence="4" id="KW-0963">Cytoplasm</keyword>
<dbReference type="FunFam" id="3.65.10.10:FF:000005">
    <property type="entry name" value="3-phosphoshikimate 1-carboxyvinyltransferase"/>
    <property type="match status" value="1"/>
</dbReference>
<dbReference type="GO" id="GO:0003866">
    <property type="term" value="F:3-phosphoshikimate 1-carboxyvinyltransferase activity"/>
    <property type="evidence" value="ECO:0007669"/>
    <property type="project" value="UniProtKB-EC"/>
</dbReference>
<dbReference type="PANTHER" id="PTHR21090:SF5">
    <property type="entry name" value="PENTAFUNCTIONAL AROM POLYPEPTIDE"/>
    <property type="match status" value="1"/>
</dbReference>
<evidence type="ECO:0000256" key="5">
    <source>
        <dbReference type="ARBA" id="ARBA00022605"/>
    </source>
</evidence>
<evidence type="ECO:0000256" key="7">
    <source>
        <dbReference type="ARBA" id="ARBA00023141"/>
    </source>
</evidence>
<comment type="similarity">
    <text evidence="2">Belongs to the EPSP synthase family.</text>
</comment>
<organism evidence="10">
    <name type="scientific">freshwater metagenome</name>
    <dbReference type="NCBI Taxonomy" id="449393"/>
    <lineage>
        <taxon>unclassified sequences</taxon>
        <taxon>metagenomes</taxon>
        <taxon>ecological metagenomes</taxon>
    </lineage>
</organism>
<accession>A0A6J6P2Q2</accession>
<dbReference type="GO" id="GO:0008652">
    <property type="term" value="P:amino acid biosynthetic process"/>
    <property type="evidence" value="ECO:0007669"/>
    <property type="project" value="UniProtKB-KW"/>
</dbReference>
<dbReference type="AlphaFoldDB" id="A0A6J6P2Q2"/>
<dbReference type="PIRSF" id="PIRSF000505">
    <property type="entry name" value="EPSPS"/>
    <property type="match status" value="1"/>
</dbReference>
<dbReference type="HAMAP" id="MF_00210">
    <property type="entry name" value="EPSP_synth"/>
    <property type="match status" value="1"/>
</dbReference>
<gene>
    <name evidence="10" type="ORF">UFOPK2399_00701</name>
</gene>
<dbReference type="NCBIfam" id="TIGR01356">
    <property type="entry name" value="aroA"/>
    <property type="match status" value="1"/>
</dbReference>
<dbReference type="CDD" id="cd01556">
    <property type="entry name" value="EPSP_synthase"/>
    <property type="match status" value="1"/>
</dbReference>
<dbReference type="InterPro" id="IPR013792">
    <property type="entry name" value="RNA3'P_cycl/enolpyr_Trfase_a/b"/>
</dbReference>
<evidence type="ECO:0000313" key="10">
    <source>
        <dbReference type="EMBL" id="CAB4690814.1"/>
    </source>
</evidence>
<dbReference type="GO" id="GO:0009073">
    <property type="term" value="P:aromatic amino acid family biosynthetic process"/>
    <property type="evidence" value="ECO:0007669"/>
    <property type="project" value="UniProtKB-KW"/>
</dbReference>
<evidence type="ECO:0000256" key="8">
    <source>
        <dbReference type="ARBA" id="ARBA00044633"/>
    </source>
</evidence>
<comment type="catalytic activity">
    <reaction evidence="8">
        <text>3-phosphoshikimate + phosphoenolpyruvate = 5-O-(1-carboxyvinyl)-3-phosphoshikimate + phosphate</text>
        <dbReference type="Rhea" id="RHEA:21256"/>
        <dbReference type="ChEBI" id="CHEBI:43474"/>
        <dbReference type="ChEBI" id="CHEBI:57701"/>
        <dbReference type="ChEBI" id="CHEBI:58702"/>
        <dbReference type="ChEBI" id="CHEBI:145989"/>
        <dbReference type="EC" id="2.5.1.19"/>
    </reaction>
    <physiologicalReaction direction="left-to-right" evidence="8">
        <dbReference type="Rhea" id="RHEA:21257"/>
    </physiologicalReaction>
</comment>
<feature type="domain" description="Enolpyruvate transferase" evidence="9">
    <location>
        <begin position="13"/>
        <end position="425"/>
    </location>
</feature>
<keyword evidence="6" id="KW-0808">Transferase</keyword>
<reference evidence="10" key="1">
    <citation type="submission" date="2020-05" db="EMBL/GenBank/DDBJ databases">
        <authorList>
            <person name="Chiriac C."/>
            <person name="Salcher M."/>
            <person name="Ghai R."/>
            <person name="Kavagutti S V."/>
        </authorList>
    </citation>
    <scope>NUCLEOTIDE SEQUENCE</scope>
</reference>
<dbReference type="Pfam" id="PF00275">
    <property type="entry name" value="EPSP_synthase"/>
    <property type="match status" value="1"/>
</dbReference>
<dbReference type="InterPro" id="IPR001986">
    <property type="entry name" value="Enolpyruvate_Tfrase_dom"/>
</dbReference>
<dbReference type="Gene3D" id="3.65.10.10">
    <property type="entry name" value="Enolpyruvate transferase domain"/>
    <property type="match status" value="2"/>
</dbReference>